<evidence type="ECO:0000313" key="1">
    <source>
        <dbReference type="EMBL" id="KAK3106134.1"/>
    </source>
</evidence>
<protein>
    <submittedName>
        <fullName evidence="1">Uncharacterized protein</fullName>
    </submittedName>
</protein>
<evidence type="ECO:0000313" key="2">
    <source>
        <dbReference type="Proteomes" id="UP001186944"/>
    </source>
</evidence>
<dbReference type="AlphaFoldDB" id="A0AA89C9Y9"/>
<proteinExistence type="predicted"/>
<dbReference type="Pfam" id="PF18907">
    <property type="entry name" value="DUF5662"/>
    <property type="match status" value="1"/>
</dbReference>
<keyword evidence="2" id="KW-1185">Reference proteome</keyword>
<organism evidence="1 2">
    <name type="scientific">Pinctada imbricata</name>
    <name type="common">Atlantic pearl-oyster</name>
    <name type="synonym">Pinctada martensii</name>
    <dbReference type="NCBI Taxonomy" id="66713"/>
    <lineage>
        <taxon>Eukaryota</taxon>
        <taxon>Metazoa</taxon>
        <taxon>Spiralia</taxon>
        <taxon>Lophotrochozoa</taxon>
        <taxon>Mollusca</taxon>
        <taxon>Bivalvia</taxon>
        <taxon>Autobranchia</taxon>
        <taxon>Pteriomorphia</taxon>
        <taxon>Pterioida</taxon>
        <taxon>Pterioidea</taxon>
        <taxon>Pteriidae</taxon>
        <taxon>Pinctada</taxon>
    </lineage>
</organism>
<gene>
    <name evidence="1" type="ORF">FSP39_013420</name>
</gene>
<sequence>MSAASTTSSDDERNALLAVTPEDKCSEILTLFEEKGFVEAVSFLWNEVLEDEAKLEAEKAVISHDTDNKFYNLLVQNFKIKEHFSQVCSHRKFVKKSFERLKKYLTHMKADDAEKHDLTKFTMAQAVGYTARWVHGVDNKAWQSALEHHYCNEPHHPQYYGHGGRMEMRYLEESLVDMAACRWERQLGGAEDAQTRDLVTFNPVFLKRYHDEDREIIEDLIKRIQEEEEKKEE</sequence>
<dbReference type="EMBL" id="VSWD01000003">
    <property type="protein sequence ID" value="KAK3106134.1"/>
    <property type="molecule type" value="Genomic_DNA"/>
</dbReference>
<dbReference type="InterPro" id="IPR043721">
    <property type="entry name" value="DUF5662"/>
</dbReference>
<accession>A0AA89C9Y9</accession>
<name>A0AA89C9Y9_PINIB</name>
<dbReference type="Proteomes" id="UP001186944">
    <property type="component" value="Unassembled WGS sequence"/>
</dbReference>
<comment type="caution">
    <text evidence="1">The sequence shown here is derived from an EMBL/GenBank/DDBJ whole genome shotgun (WGS) entry which is preliminary data.</text>
</comment>
<reference evidence="1" key="1">
    <citation type="submission" date="2019-08" db="EMBL/GenBank/DDBJ databases">
        <title>The improved chromosome-level genome for the pearl oyster Pinctada fucata martensii using PacBio sequencing and Hi-C.</title>
        <authorList>
            <person name="Zheng Z."/>
        </authorList>
    </citation>
    <scope>NUCLEOTIDE SEQUENCE</scope>
    <source>
        <strain evidence="1">ZZ-2019</strain>
        <tissue evidence="1">Adductor muscle</tissue>
    </source>
</reference>